<dbReference type="EMBL" id="BGPR01001712">
    <property type="protein sequence ID" value="GBM60056.1"/>
    <property type="molecule type" value="Genomic_DNA"/>
</dbReference>
<name>A0A4Y2H539_ARAVE</name>
<evidence type="ECO:0000313" key="3">
    <source>
        <dbReference type="Proteomes" id="UP000499080"/>
    </source>
</evidence>
<keyword evidence="3" id="KW-1185">Reference proteome</keyword>
<gene>
    <name evidence="2" type="ORF">AVEN_147614_1</name>
</gene>
<evidence type="ECO:0000256" key="1">
    <source>
        <dbReference type="SAM" id="SignalP"/>
    </source>
</evidence>
<dbReference type="Proteomes" id="UP000499080">
    <property type="component" value="Unassembled WGS sequence"/>
</dbReference>
<feature type="chain" id="PRO_5021409314" description="DUF19 domain-containing protein" evidence="1">
    <location>
        <begin position="22"/>
        <end position="140"/>
    </location>
</feature>
<protein>
    <recommendedName>
        <fullName evidence="4">DUF19 domain-containing protein</fullName>
    </recommendedName>
</protein>
<keyword evidence="1" id="KW-0732">Signal</keyword>
<evidence type="ECO:0000313" key="2">
    <source>
        <dbReference type="EMBL" id="GBM60056.1"/>
    </source>
</evidence>
<sequence>MESKLSILVLCFLGLLVIVQGSQQATENLASYEKCFTYSNCISDGTAARNVNECINKLRPEDIESLYQSIQNHYEYRSKNLYDGIKEYCKLDDAKRPDAYAMTLSGSTSFEKVRNAIFNPFFKFILAVWPGVARAKSNNT</sequence>
<proteinExistence type="predicted"/>
<evidence type="ECO:0008006" key="4">
    <source>
        <dbReference type="Google" id="ProtNLM"/>
    </source>
</evidence>
<dbReference type="AlphaFoldDB" id="A0A4Y2H539"/>
<accession>A0A4Y2H539</accession>
<comment type="caution">
    <text evidence="2">The sequence shown here is derived from an EMBL/GenBank/DDBJ whole genome shotgun (WGS) entry which is preliminary data.</text>
</comment>
<organism evidence="2 3">
    <name type="scientific">Araneus ventricosus</name>
    <name type="common">Orbweaver spider</name>
    <name type="synonym">Epeira ventricosa</name>
    <dbReference type="NCBI Taxonomy" id="182803"/>
    <lineage>
        <taxon>Eukaryota</taxon>
        <taxon>Metazoa</taxon>
        <taxon>Ecdysozoa</taxon>
        <taxon>Arthropoda</taxon>
        <taxon>Chelicerata</taxon>
        <taxon>Arachnida</taxon>
        <taxon>Araneae</taxon>
        <taxon>Araneomorphae</taxon>
        <taxon>Entelegynae</taxon>
        <taxon>Araneoidea</taxon>
        <taxon>Araneidae</taxon>
        <taxon>Araneus</taxon>
    </lineage>
</organism>
<feature type="signal peptide" evidence="1">
    <location>
        <begin position="1"/>
        <end position="21"/>
    </location>
</feature>
<reference evidence="2 3" key="1">
    <citation type="journal article" date="2019" name="Sci. Rep.">
        <title>Orb-weaving spider Araneus ventricosus genome elucidates the spidroin gene catalogue.</title>
        <authorList>
            <person name="Kono N."/>
            <person name="Nakamura H."/>
            <person name="Ohtoshi R."/>
            <person name="Moran D.A.P."/>
            <person name="Shinohara A."/>
            <person name="Yoshida Y."/>
            <person name="Fujiwara M."/>
            <person name="Mori M."/>
            <person name="Tomita M."/>
            <person name="Arakawa K."/>
        </authorList>
    </citation>
    <scope>NUCLEOTIDE SEQUENCE [LARGE SCALE GENOMIC DNA]</scope>
</reference>